<dbReference type="RefSeq" id="WP_253451050.1">
    <property type="nucleotide sequence ID" value="NZ_JALJYF010000003.1"/>
</dbReference>
<dbReference type="Proteomes" id="UP001523550">
    <property type="component" value="Unassembled WGS sequence"/>
</dbReference>
<gene>
    <name evidence="1" type="ORF">J2T60_002579</name>
</gene>
<organism evidence="1 2">
    <name type="scientific">Natronospira proteinivora</name>
    <dbReference type="NCBI Taxonomy" id="1807133"/>
    <lineage>
        <taxon>Bacteria</taxon>
        <taxon>Pseudomonadati</taxon>
        <taxon>Pseudomonadota</taxon>
        <taxon>Gammaproteobacteria</taxon>
        <taxon>Natronospirales</taxon>
        <taxon>Natronospiraceae</taxon>
        <taxon>Natronospira</taxon>
    </lineage>
</organism>
<keyword evidence="2" id="KW-1185">Reference proteome</keyword>
<dbReference type="InterPro" id="IPR021352">
    <property type="entry name" value="DUF2971"/>
</dbReference>
<dbReference type="EMBL" id="JALJYF010000003">
    <property type="protein sequence ID" value="MCP1728565.1"/>
    <property type="molecule type" value="Genomic_DNA"/>
</dbReference>
<accession>A0ABT1GB65</accession>
<comment type="caution">
    <text evidence="1">The sequence shown here is derived from an EMBL/GenBank/DDBJ whole genome shotgun (WGS) entry which is preliminary data.</text>
</comment>
<evidence type="ECO:0000313" key="2">
    <source>
        <dbReference type="Proteomes" id="UP001523550"/>
    </source>
</evidence>
<reference evidence="1 2" key="1">
    <citation type="submission" date="2022-03" db="EMBL/GenBank/DDBJ databases">
        <title>Genomic Encyclopedia of Type Strains, Phase III (KMG-III): the genomes of soil and plant-associated and newly described type strains.</title>
        <authorList>
            <person name="Whitman W."/>
        </authorList>
    </citation>
    <scope>NUCLEOTIDE SEQUENCE [LARGE SCALE GENOMIC DNA]</scope>
    <source>
        <strain evidence="1 2">BSker1</strain>
    </source>
</reference>
<proteinExistence type="predicted"/>
<dbReference type="Pfam" id="PF11185">
    <property type="entry name" value="DUF2971"/>
    <property type="match status" value="1"/>
</dbReference>
<protein>
    <recommendedName>
        <fullName evidence="3">DUF2971 family protein</fullName>
    </recommendedName>
</protein>
<evidence type="ECO:0000313" key="1">
    <source>
        <dbReference type="EMBL" id="MCP1728565.1"/>
    </source>
</evidence>
<sequence length="389" mass="45463">MLYYRYRPPSELSFKELLYSELYFSSAAECNDPFDGAAFYKFSVDYDRWRRLFTWALGDLSAQEPSVADALAKQMCSIGELTFDEAAELDYREMLRSCAGIDNPIFQIAMAECIYRAYETYKPEEHYFVSFARVPDEPLLWSHYAGRHEGFCLVFRSIQSSIWQYQETLKRSIARKTPRSFSPNMSQGLPKRFPIRDITYEEEPNYLNAFYRFAESVANVDFSEQERRDLASEQQKHYFTKSRSWAYECESRIALRSPASWLFGERVEYSRQERLFRFEPSQLVGVILGARASDETRTRVLEIVAERRDELSASRDYKRTIFDCLVQQAELSTRGRQIVVKPTHIFGLGDCLEPENNGFEQRLSDWQKGCGLEFDGTRGARKVFAEDLD</sequence>
<evidence type="ECO:0008006" key="3">
    <source>
        <dbReference type="Google" id="ProtNLM"/>
    </source>
</evidence>
<name>A0ABT1GB65_9GAMM</name>